<evidence type="ECO:0000259" key="9">
    <source>
        <dbReference type="PROSITE" id="PS51465"/>
    </source>
</evidence>
<feature type="signal peptide" evidence="6">
    <location>
        <begin position="1"/>
        <end position="23"/>
    </location>
</feature>
<dbReference type="GO" id="GO:0005615">
    <property type="term" value="C:extracellular space"/>
    <property type="evidence" value="ECO:0007669"/>
    <property type="project" value="TreeGrafter"/>
</dbReference>
<sequence>MARAGVWLCVFVGVSLSPCPTLGVPPQHRGWLRLWEEGKGCGECETERCPLAPPNCPAGLVQDSCGCCQQCANVEGQQCDPDGAQEFYGRCGKGLVCQKRTRRGRWGHRGGEPEPKCVCEVQGSVCGSDGRTFPNLCQLREAASEEGTTLRNTGQGPCYSAPHISRAPRDLSNYTGKHIVFGCEVSAFPLPNLSWRKEGSNNFLPGDNPHISVQTRGGPQRYTISTWLQIQNLHLSDAGIYSCVSHNALGGRSASARLTVLRQATTHLQYLAIHEPHPSSRQYIAVILSPLQKSIPKE</sequence>
<dbReference type="InterPro" id="IPR000867">
    <property type="entry name" value="IGFBP-like"/>
</dbReference>
<dbReference type="Ensembl" id="ENSELUT00000017117.3">
    <property type="protein sequence ID" value="ENSELUP00000001602.2"/>
    <property type="gene ID" value="ENSELUG00000003056.3"/>
</dbReference>
<dbReference type="Pfam" id="PF07648">
    <property type="entry name" value="Kazal_2"/>
    <property type="match status" value="1"/>
</dbReference>
<dbReference type="Bgee" id="ENSELUG00000003056">
    <property type="expression patterns" value="Expressed in ovary and 1 other cell type or tissue"/>
</dbReference>
<evidence type="ECO:0000256" key="4">
    <source>
        <dbReference type="ARBA" id="ARBA00023157"/>
    </source>
</evidence>
<dbReference type="PROSITE" id="PS51323">
    <property type="entry name" value="IGFBP_N_2"/>
    <property type="match status" value="1"/>
</dbReference>
<evidence type="ECO:0000313" key="10">
    <source>
        <dbReference type="Ensembl" id="ENSELUP00000001602.2"/>
    </source>
</evidence>
<dbReference type="PANTHER" id="PTHR14186">
    <property type="entry name" value="INSULIN-LIKE GROWTH FACTOR BINDING PROTEIN-RELATED"/>
    <property type="match status" value="1"/>
</dbReference>
<proteinExistence type="predicted"/>
<reference evidence="11" key="1">
    <citation type="journal article" date="2014" name="PLoS ONE">
        <title>The genome and linkage map of the northern pike (Esox lucius): conserved synteny revealed between the salmonid sister group and the Neoteleostei.</title>
        <authorList>
            <person name="Rondeau E.B."/>
            <person name="Minkley D.R."/>
            <person name="Leong J.S."/>
            <person name="Messmer A.M."/>
            <person name="Jantzen J.R."/>
            <person name="von Schalburg K.R."/>
            <person name="Lemon C."/>
            <person name="Bird N.H."/>
            <person name="Koop B.F."/>
        </authorList>
    </citation>
    <scope>NUCLEOTIDE SEQUENCE</scope>
</reference>
<evidence type="ECO:0000256" key="1">
    <source>
        <dbReference type="ARBA" id="ARBA00004613"/>
    </source>
</evidence>
<dbReference type="GO" id="GO:0001558">
    <property type="term" value="P:regulation of cell growth"/>
    <property type="evidence" value="ECO:0007669"/>
    <property type="project" value="InterPro"/>
</dbReference>
<dbReference type="InterPro" id="IPR013783">
    <property type="entry name" value="Ig-like_fold"/>
</dbReference>
<dbReference type="Pfam" id="PF00219">
    <property type="entry name" value="IGFBP"/>
    <property type="match status" value="1"/>
</dbReference>
<evidence type="ECO:0008006" key="12">
    <source>
        <dbReference type="Google" id="ProtNLM"/>
    </source>
</evidence>
<dbReference type="Proteomes" id="UP000265140">
    <property type="component" value="Chromosome 15"/>
</dbReference>
<dbReference type="PROSITE" id="PS51465">
    <property type="entry name" value="KAZAL_2"/>
    <property type="match status" value="1"/>
</dbReference>
<keyword evidence="5" id="KW-0393">Immunoglobulin domain</keyword>
<feature type="chain" id="PRO_5028334857" description="Kazal-type serine peptidase inhibitor domain 3" evidence="6">
    <location>
        <begin position="24"/>
        <end position="298"/>
    </location>
</feature>
<dbReference type="InterPro" id="IPR036179">
    <property type="entry name" value="Ig-like_dom_sf"/>
</dbReference>
<feature type="domain" description="Ig-like" evidence="7">
    <location>
        <begin position="162"/>
        <end position="259"/>
    </location>
</feature>
<keyword evidence="4" id="KW-1015">Disulfide bond</keyword>
<dbReference type="InterPro" id="IPR007110">
    <property type="entry name" value="Ig-like_dom"/>
</dbReference>
<dbReference type="InterPro" id="IPR003599">
    <property type="entry name" value="Ig_sub"/>
</dbReference>
<dbReference type="InParanoid" id="A0A3P8XEU6"/>
<dbReference type="GeneTree" id="ENSGT00530000063555"/>
<dbReference type="SMART" id="SM00280">
    <property type="entry name" value="KAZAL"/>
    <property type="match status" value="1"/>
</dbReference>
<dbReference type="SUPFAM" id="SSF48726">
    <property type="entry name" value="Immunoglobulin"/>
    <property type="match status" value="1"/>
</dbReference>
<feature type="domain" description="IGFBP N-terminal" evidence="8">
    <location>
        <begin position="37"/>
        <end position="120"/>
    </location>
</feature>
<evidence type="ECO:0000256" key="2">
    <source>
        <dbReference type="ARBA" id="ARBA00022525"/>
    </source>
</evidence>
<evidence type="ECO:0000259" key="7">
    <source>
        <dbReference type="PROSITE" id="PS50835"/>
    </source>
</evidence>
<dbReference type="FunFam" id="2.60.40.10:FF:000032">
    <property type="entry name" value="palladin isoform X1"/>
    <property type="match status" value="1"/>
</dbReference>
<evidence type="ECO:0000256" key="6">
    <source>
        <dbReference type="SAM" id="SignalP"/>
    </source>
</evidence>
<evidence type="ECO:0000256" key="5">
    <source>
        <dbReference type="ARBA" id="ARBA00023319"/>
    </source>
</evidence>
<dbReference type="Gene3D" id="4.10.40.20">
    <property type="match status" value="1"/>
</dbReference>
<dbReference type="CDD" id="cd00104">
    <property type="entry name" value="KAZAL_FS"/>
    <property type="match status" value="1"/>
</dbReference>
<dbReference type="Gene3D" id="2.60.40.10">
    <property type="entry name" value="Immunoglobulins"/>
    <property type="match status" value="1"/>
</dbReference>
<dbReference type="SMART" id="SM00408">
    <property type="entry name" value="IGc2"/>
    <property type="match status" value="1"/>
</dbReference>
<reference evidence="10" key="3">
    <citation type="submission" date="2025-08" db="UniProtKB">
        <authorList>
            <consortium name="Ensembl"/>
        </authorList>
    </citation>
    <scope>IDENTIFICATION</scope>
</reference>
<dbReference type="InterPro" id="IPR013098">
    <property type="entry name" value="Ig_I-set"/>
</dbReference>
<dbReference type="GO" id="GO:0009966">
    <property type="term" value="P:regulation of signal transduction"/>
    <property type="evidence" value="ECO:0007669"/>
    <property type="project" value="TreeGrafter"/>
</dbReference>
<dbReference type="InterPro" id="IPR009030">
    <property type="entry name" value="Growth_fac_rcpt_cys_sf"/>
</dbReference>
<dbReference type="InterPro" id="IPR036058">
    <property type="entry name" value="Kazal_dom_sf"/>
</dbReference>
<dbReference type="OMA" id="CHTKNKH"/>
<evidence type="ECO:0000256" key="3">
    <source>
        <dbReference type="ARBA" id="ARBA00022729"/>
    </source>
</evidence>
<dbReference type="SMART" id="SM00409">
    <property type="entry name" value="IG"/>
    <property type="match status" value="1"/>
</dbReference>
<dbReference type="AlphaFoldDB" id="A0A3P8XEU6"/>
<organism evidence="10 11">
    <name type="scientific">Esox lucius</name>
    <name type="common">Northern pike</name>
    <dbReference type="NCBI Taxonomy" id="8010"/>
    <lineage>
        <taxon>Eukaryota</taxon>
        <taxon>Metazoa</taxon>
        <taxon>Chordata</taxon>
        <taxon>Craniata</taxon>
        <taxon>Vertebrata</taxon>
        <taxon>Euteleostomi</taxon>
        <taxon>Actinopterygii</taxon>
        <taxon>Neopterygii</taxon>
        <taxon>Teleostei</taxon>
        <taxon>Protacanthopterygii</taxon>
        <taxon>Esociformes</taxon>
        <taxon>Esocidae</taxon>
        <taxon>Esox</taxon>
    </lineage>
</organism>
<protein>
    <recommendedName>
        <fullName evidence="12">Kazal-type serine peptidase inhibitor domain 3</fullName>
    </recommendedName>
</protein>
<dbReference type="PROSITE" id="PS50835">
    <property type="entry name" value="IG_LIKE"/>
    <property type="match status" value="1"/>
</dbReference>
<dbReference type="InterPro" id="IPR011390">
    <property type="entry name" value="IGFBP_rP_mac25"/>
</dbReference>
<dbReference type="InterPro" id="IPR003598">
    <property type="entry name" value="Ig_sub2"/>
</dbReference>
<feature type="domain" description="Kazal-like" evidence="9">
    <location>
        <begin position="92"/>
        <end position="160"/>
    </location>
</feature>
<dbReference type="InterPro" id="IPR002350">
    <property type="entry name" value="Kazal_dom"/>
</dbReference>
<reference evidence="10" key="4">
    <citation type="submission" date="2025-09" db="UniProtKB">
        <authorList>
            <consortium name="Ensembl"/>
        </authorList>
    </citation>
    <scope>IDENTIFICATION</scope>
</reference>
<dbReference type="Pfam" id="PF07679">
    <property type="entry name" value="I-set"/>
    <property type="match status" value="1"/>
</dbReference>
<dbReference type="SUPFAM" id="SSF57184">
    <property type="entry name" value="Growth factor receptor domain"/>
    <property type="match status" value="1"/>
</dbReference>
<comment type="subcellular location">
    <subcellularLocation>
        <location evidence="1">Secreted</location>
    </subcellularLocation>
</comment>
<dbReference type="GO" id="GO:0005520">
    <property type="term" value="F:insulin-like growth factor binding"/>
    <property type="evidence" value="ECO:0007669"/>
    <property type="project" value="InterPro"/>
</dbReference>
<name>A0A3P8XEU6_ESOLU</name>
<dbReference type="PANTHER" id="PTHR14186:SF26">
    <property type="entry name" value="KAZAL TYPE SERINE PEPTIDASE INHIBITOR DOMAIN 1"/>
    <property type="match status" value="1"/>
</dbReference>
<keyword evidence="11" id="KW-1185">Reference proteome</keyword>
<keyword evidence="2" id="KW-0964">Secreted</keyword>
<keyword evidence="3 6" id="KW-0732">Signal</keyword>
<reference evidence="10" key="2">
    <citation type="submission" date="2020-02" db="EMBL/GenBank/DDBJ databases">
        <title>Esox lucius (northern pike) genome, fEsoLuc1, primary haplotype.</title>
        <authorList>
            <person name="Myers G."/>
            <person name="Karagic N."/>
            <person name="Meyer A."/>
            <person name="Pippel M."/>
            <person name="Reichard M."/>
            <person name="Winkler S."/>
            <person name="Tracey A."/>
            <person name="Sims Y."/>
            <person name="Howe K."/>
            <person name="Rhie A."/>
            <person name="Formenti G."/>
            <person name="Durbin R."/>
            <person name="Fedrigo O."/>
            <person name="Jarvis E.D."/>
        </authorList>
    </citation>
    <scope>NUCLEOTIDE SEQUENCE [LARGE SCALE GENOMIC DNA]</scope>
</reference>
<accession>A0A3P8XEU6</accession>
<dbReference type="SUPFAM" id="SSF100895">
    <property type="entry name" value="Kazal-type serine protease inhibitors"/>
    <property type="match status" value="1"/>
</dbReference>
<evidence type="ECO:0000313" key="11">
    <source>
        <dbReference type="Proteomes" id="UP000265140"/>
    </source>
</evidence>
<evidence type="ECO:0000259" key="8">
    <source>
        <dbReference type="PROSITE" id="PS51323"/>
    </source>
</evidence>
<dbReference type="Gene3D" id="3.30.60.30">
    <property type="match status" value="1"/>
</dbReference>